<dbReference type="EMBL" id="RQXV01000018">
    <property type="protein sequence ID" value="RRC96728.1"/>
    <property type="molecule type" value="Genomic_DNA"/>
</dbReference>
<accession>A0A3P1SHW5</accession>
<dbReference type="Gene3D" id="3.30.1330.40">
    <property type="entry name" value="RutC-like"/>
    <property type="match status" value="1"/>
</dbReference>
<evidence type="ECO:0000313" key="2">
    <source>
        <dbReference type="Proteomes" id="UP000267535"/>
    </source>
</evidence>
<dbReference type="PANTHER" id="PTHR47328:SF1">
    <property type="entry name" value="RUTC FAMILY PROTEIN YOAB"/>
    <property type="match status" value="1"/>
</dbReference>
<reference evidence="1 2" key="1">
    <citation type="submission" date="2018-11" db="EMBL/GenBank/DDBJ databases">
        <title>The draft genome sequence of Amphritea balenae JAMM 1525T.</title>
        <authorList>
            <person name="Fang Z."/>
            <person name="Zhang Y."/>
            <person name="Han X."/>
        </authorList>
    </citation>
    <scope>NUCLEOTIDE SEQUENCE [LARGE SCALE GENOMIC DNA]</scope>
    <source>
        <strain evidence="1 2">JAMM 1525</strain>
    </source>
</reference>
<comment type="caution">
    <text evidence="1">The sequence shown here is derived from an EMBL/GenBank/DDBJ whole genome shotgun (WGS) entry which is preliminary data.</text>
</comment>
<dbReference type="InterPro" id="IPR035959">
    <property type="entry name" value="RutC-like_sf"/>
</dbReference>
<protein>
    <submittedName>
        <fullName evidence="1">RidA family protein</fullName>
    </submittedName>
</protein>
<dbReference type="SUPFAM" id="SSF55298">
    <property type="entry name" value="YjgF-like"/>
    <property type="match status" value="1"/>
</dbReference>
<dbReference type="CDD" id="cd06150">
    <property type="entry name" value="YjgF_YER057c_UK114_like_2"/>
    <property type="match status" value="1"/>
</dbReference>
<gene>
    <name evidence="1" type="ORF">EHS89_20445</name>
</gene>
<evidence type="ECO:0000313" key="1">
    <source>
        <dbReference type="EMBL" id="RRC96728.1"/>
    </source>
</evidence>
<dbReference type="InterPro" id="IPR035709">
    <property type="entry name" value="YoaB-like"/>
</dbReference>
<dbReference type="PANTHER" id="PTHR47328">
    <property type="match status" value="1"/>
</dbReference>
<dbReference type="Pfam" id="PF01042">
    <property type="entry name" value="Ribonuc_L-PSP"/>
    <property type="match status" value="1"/>
</dbReference>
<dbReference type="RefSeq" id="WP_124928031.1">
    <property type="nucleotide sequence ID" value="NZ_RQXV01000018.1"/>
</dbReference>
<proteinExistence type="predicted"/>
<dbReference type="AlphaFoldDB" id="A0A3P1SHW5"/>
<dbReference type="InterPro" id="IPR006175">
    <property type="entry name" value="YjgF/YER057c/UK114"/>
</dbReference>
<sequence length="115" mass="12514">MTLERKRIGEKLSRIVIHNETVYLCGQIPVDLSADFVGQTKAVLASIENDLAEAGTDNSKMLSVLIHVKDNSDVSVFNDLWNAWLPEGCAPARTCVQTTMANSDVLVELTVIAAL</sequence>
<name>A0A3P1SHW5_9GAMM</name>
<organism evidence="1 2">
    <name type="scientific">Amphritea balenae</name>
    <dbReference type="NCBI Taxonomy" id="452629"/>
    <lineage>
        <taxon>Bacteria</taxon>
        <taxon>Pseudomonadati</taxon>
        <taxon>Pseudomonadota</taxon>
        <taxon>Gammaproteobacteria</taxon>
        <taxon>Oceanospirillales</taxon>
        <taxon>Oceanospirillaceae</taxon>
        <taxon>Amphritea</taxon>
    </lineage>
</organism>
<keyword evidence="2" id="KW-1185">Reference proteome</keyword>
<dbReference type="Proteomes" id="UP000267535">
    <property type="component" value="Unassembled WGS sequence"/>
</dbReference>
<dbReference type="OrthoDB" id="6899345at2"/>